<dbReference type="HOGENOM" id="CLU_213292_0_0_14"/>
<dbReference type="KEGG" id="msk:MSUIS_01810"/>
<evidence type="ECO:0000313" key="1">
    <source>
        <dbReference type="EMBL" id="CBZ40274.1"/>
    </source>
</evidence>
<gene>
    <name evidence="1" type="ORF">MSUIS_01810</name>
</gene>
<accession>F0V352</accession>
<evidence type="ECO:0000313" key="2">
    <source>
        <dbReference type="Proteomes" id="UP000008645"/>
    </source>
</evidence>
<organism evidence="1 2">
    <name type="scientific">Mycoplasma suis (strain KI_3806)</name>
    <dbReference type="NCBI Taxonomy" id="708248"/>
    <lineage>
        <taxon>Bacteria</taxon>
        <taxon>Bacillati</taxon>
        <taxon>Mycoplasmatota</taxon>
        <taxon>Mollicutes</taxon>
        <taxon>Mycoplasmataceae</taxon>
        <taxon>Mycoplasma</taxon>
    </lineage>
</organism>
<dbReference type="Proteomes" id="UP000008645">
    <property type="component" value="Chromosome"/>
</dbReference>
<dbReference type="EMBL" id="FQ790233">
    <property type="protein sequence ID" value="CBZ40274.1"/>
    <property type="molecule type" value="Genomic_DNA"/>
</dbReference>
<reference evidence="1 2" key="1">
    <citation type="journal article" date="2011" name="J. Bacteriol.">
        <title>Complete genome sequence of the hemotrophic Mycoplasma suis strain KI3806.</title>
        <authorList>
            <person name="Oehlerking J."/>
            <person name="Kube M."/>
            <person name="Felder K.M."/>
            <person name="Matter D."/>
            <person name="Wittenbrink M.M."/>
            <person name="Schwarzenbach S."/>
            <person name="Kramer M.M."/>
            <person name="Hoelzle K."/>
            <person name="Hoelzle L.E."/>
        </authorList>
    </citation>
    <scope>NUCLEOTIDE SEQUENCE [LARGE SCALE GENOMIC DNA]</scope>
    <source>
        <strain evidence="2">KI_3806</strain>
    </source>
</reference>
<sequence length="54" mass="5899">MQLRSTIYLLAPIILGASSLSFVFSTSSVNTDNVFSLFSFIDEIRGGGIEQQQV</sequence>
<protein>
    <submittedName>
        <fullName evidence="1">Uncharacterized protein</fullName>
    </submittedName>
</protein>
<dbReference type="AlphaFoldDB" id="F0V352"/>
<name>F0V352_MYCS3</name>
<proteinExistence type="predicted"/>